<dbReference type="EMBL" id="MTYH01000060">
    <property type="protein sequence ID" value="PNP40792.1"/>
    <property type="molecule type" value="Genomic_DNA"/>
</dbReference>
<dbReference type="PANTHER" id="PTHR23033">
    <property type="entry name" value="BETA1,3-GALACTOSYLTRANSFERASE"/>
    <property type="match status" value="1"/>
</dbReference>
<evidence type="ECO:0000256" key="2">
    <source>
        <dbReference type="ARBA" id="ARBA00004922"/>
    </source>
</evidence>
<dbReference type="GO" id="GO:0016263">
    <property type="term" value="F:glycoprotein-N-acetylgalactosamine 3-beta-galactosyltransferase activity"/>
    <property type="evidence" value="ECO:0007669"/>
    <property type="project" value="UniProtKB-EC"/>
</dbReference>
<keyword evidence="10 12" id="KW-1133">Transmembrane helix</keyword>
<dbReference type="GO" id="GO:0000166">
    <property type="term" value="F:nucleotide binding"/>
    <property type="evidence" value="ECO:0007669"/>
    <property type="project" value="UniProtKB-KW"/>
</dbReference>
<dbReference type="GO" id="GO:0016020">
    <property type="term" value="C:membrane"/>
    <property type="evidence" value="ECO:0007669"/>
    <property type="project" value="UniProtKB-SubCell"/>
</dbReference>
<comment type="similarity">
    <text evidence="3">Belongs to the glycosyltransferase 31 family. Beta3-Gal-T subfamily.</text>
</comment>
<dbReference type="EC" id="2.4.1.122" evidence="4"/>
<keyword evidence="9" id="KW-0735">Signal-anchor</keyword>
<organism evidence="14 15">
    <name type="scientific">Trichoderma gamsii</name>
    <dbReference type="NCBI Taxonomy" id="398673"/>
    <lineage>
        <taxon>Eukaryota</taxon>
        <taxon>Fungi</taxon>
        <taxon>Dikarya</taxon>
        <taxon>Ascomycota</taxon>
        <taxon>Pezizomycotina</taxon>
        <taxon>Sordariomycetes</taxon>
        <taxon>Hypocreomycetidae</taxon>
        <taxon>Hypocreales</taxon>
        <taxon>Hypocreaceae</taxon>
        <taxon>Trichoderma</taxon>
    </lineage>
</organism>
<evidence type="ECO:0000256" key="1">
    <source>
        <dbReference type="ARBA" id="ARBA00004606"/>
    </source>
</evidence>
<keyword evidence="7 12" id="KW-0812">Transmembrane</keyword>
<feature type="transmembrane region" description="Helical" evidence="12">
    <location>
        <begin position="21"/>
        <end position="41"/>
    </location>
</feature>
<name>A0A2K0T5H6_9HYPO</name>
<dbReference type="Gene3D" id="3.90.550.50">
    <property type="match status" value="1"/>
</dbReference>
<keyword evidence="11 12" id="KW-0472">Membrane</keyword>
<evidence type="ECO:0000256" key="5">
    <source>
        <dbReference type="ARBA" id="ARBA00022676"/>
    </source>
</evidence>
<evidence type="ECO:0000256" key="12">
    <source>
        <dbReference type="SAM" id="Phobius"/>
    </source>
</evidence>
<evidence type="ECO:0000256" key="9">
    <source>
        <dbReference type="ARBA" id="ARBA00022968"/>
    </source>
</evidence>
<dbReference type="Pfam" id="PF02434">
    <property type="entry name" value="Fringe"/>
    <property type="match status" value="1"/>
</dbReference>
<evidence type="ECO:0000256" key="4">
    <source>
        <dbReference type="ARBA" id="ARBA00012557"/>
    </source>
</evidence>
<dbReference type="PANTHER" id="PTHR23033:SF43">
    <property type="entry name" value="APPLE DOMAIN-CONTAINING PROTEIN"/>
    <property type="match status" value="1"/>
</dbReference>
<sequence>MALFPKPAENQNVGLFLLNKRLIRIAIGVGAFLFVACGLLWRQQYDREPLPKLPAEQPTPGINETSGYYPYETVSDYDPVSLDPSNKTTAELCATFPKHFLGLIQPVLKIGHSEDRAKLDAQLDSVSACFQPEELLIFSDLDERIRNHTAIDVLANLPPKYYDEEYNPDISSYLLQRELQKNGKLDEDKEAMKKIDGWKIDKFKFLPQIERAWLLKPNRPFYFFYETDTYVVWDNVYRFLSTFDPDTPVYMGSPSPGRHDNNRDIKTFFANGGPGYALSRAAVKALIHRDVAPHGQYSGPSVTEQWLPLLQGECCGDSVVGWTLWNSGVALQGYWPMFNPHGLHGIPFSNLYWCQPIMTLHKTSPKDMVDVWKWEFGQRKHERPLLYSDYWRFQRPGTSDNLENWDNGDWGAWRPGPEAGIDSFEKCEEACTKDDNCKQWNWRGRDHKECVLSHDFSHGAAREPEERDGKWVDYRSGWLKERIEKWRGERQCEVVEWVGPSIKRIF</sequence>
<evidence type="ECO:0000259" key="13">
    <source>
        <dbReference type="Pfam" id="PF02434"/>
    </source>
</evidence>
<reference evidence="14 15" key="1">
    <citation type="submission" date="2017-02" db="EMBL/GenBank/DDBJ databases">
        <title>Genomes of Trichoderma spp. with biocontrol activity.</title>
        <authorList>
            <person name="Gardiner D."/>
            <person name="Kazan K."/>
            <person name="Vos C."/>
            <person name="Harvey P."/>
        </authorList>
    </citation>
    <scope>NUCLEOTIDE SEQUENCE [LARGE SCALE GENOMIC DNA]</scope>
    <source>
        <strain evidence="14 15">A5MH</strain>
    </source>
</reference>
<evidence type="ECO:0000256" key="7">
    <source>
        <dbReference type="ARBA" id="ARBA00022692"/>
    </source>
</evidence>
<dbReference type="Gene3D" id="3.50.4.10">
    <property type="entry name" value="Hepatocyte Growth Factor"/>
    <property type="match status" value="1"/>
</dbReference>
<dbReference type="InterPro" id="IPR026050">
    <property type="entry name" value="C1GALT1/C1GALT1_chp1"/>
</dbReference>
<dbReference type="OrthoDB" id="414175at2759"/>
<evidence type="ECO:0000256" key="8">
    <source>
        <dbReference type="ARBA" id="ARBA00022741"/>
    </source>
</evidence>
<accession>A0A2K0T5H6</accession>
<comment type="pathway">
    <text evidence="2">Protein modification; protein glycosylation.</text>
</comment>
<evidence type="ECO:0000256" key="10">
    <source>
        <dbReference type="ARBA" id="ARBA00022989"/>
    </source>
</evidence>
<proteinExistence type="inferred from homology"/>
<evidence type="ECO:0000313" key="15">
    <source>
        <dbReference type="Proteomes" id="UP000236546"/>
    </source>
</evidence>
<comment type="caution">
    <text evidence="14">The sequence shown here is derived from an EMBL/GenBank/DDBJ whole genome shotgun (WGS) entry which is preliminary data.</text>
</comment>
<feature type="domain" description="Fringe-like glycosyltransferase" evidence="13">
    <location>
        <begin position="222"/>
        <end position="286"/>
    </location>
</feature>
<keyword evidence="6" id="KW-0808">Transferase</keyword>
<evidence type="ECO:0000256" key="3">
    <source>
        <dbReference type="ARBA" id="ARBA00006462"/>
    </source>
</evidence>
<protein>
    <recommendedName>
        <fullName evidence="4">N-acetylgalactosaminide beta-1,3-galactosyltransferase</fullName>
        <ecNumber evidence="4">2.4.1.122</ecNumber>
    </recommendedName>
</protein>
<comment type="subcellular location">
    <subcellularLocation>
        <location evidence="1">Membrane</location>
        <topology evidence="1">Single-pass type II membrane protein</topology>
    </subcellularLocation>
</comment>
<evidence type="ECO:0000256" key="11">
    <source>
        <dbReference type="ARBA" id="ARBA00023136"/>
    </source>
</evidence>
<dbReference type="InterPro" id="IPR003378">
    <property type="entry name" value="Fringe-like_glycosylTrfase"/>
</dbReference>
<evidence type="ECO:0000256" key="6">
    <source>
        <dbReference type="ARBA" id="ARBA00022679"/>
    </source>
</evidence>
<keyword evidence="8" id="KW-0547">Nucleotide-binding</keyword>
<gene>
    <name evidence="14" type="ORF">TGAMA5MH_07232</name>
</gene>
<evidence type="ECO:0000313" key="14">
    <source>
        <dbReference type="EMBL" id="PNP40792.1"/>
    </source>
</evidence>
<dbReference type="Proteomes" id="UP000236546">
    <property type="component" value="Unassembled WGS sequence"/>
</dbReference>
<keyword evidence="5" id="KW-0328">Glycosyltransferase</keyword>
<dbReference type="AlphaFoldDB" id="A0A2K0T5H6"/>